<keyword evidence="2" id="KW-1185">Reference proteome</keyword>
<dbReference type="RefSeq" id="WP_341419667.1">
    <property type="nucleotide sequence ID" value="NZ_JBBPCC010000031.1"/>
</dbReference>
<evidence type="ECO:0000313" key="2">
    <source>
        <dbReference type="Proteomes" id="UP001469365"/>
    </source>
</evidence>
<dbReference type="EMBL" id="JBBPCC010000031">
    <property type="protein sequence ID" value="MEK8132536.1"/>
    <property type="molecule type" value="Genomic_DNA"/>
</dbReference>
<protein>
    <submittedName>
        <fullName evidence="1">Alpha/beta hydrolase-fold protein</fullName>
    </submittedName>
</protein>
<comment type="caution">
    <text evidence="1">The sequence shown here is derived from an EMBL/GenBank/DDBJ whole genome shotgun (WGS) entry which is preliminary data.</text>
</comment>
<keyword evidence="1" id="KW-0378">Hydrolase</keyword>
<proteinExistence type="predicted"/>
<dbReference type="InterPro" id="IPR000801">
    <property type="entry name" value="Esterase-like"/>
</dbReference>
<gene>
    <name evidence="1" type="ORF">WMW72_32045</name>
</gene>
<dbReference type="PANTHER" id="PTHR48098:SF6">
    <property type="entry name" value="FERRI-BACILLIBACTIN ESTERASE BESA"/>
    <property type="match status" value="1"/>
</dbReference>
<reference evidence="1 2" key="1">
    <citation type="submission" date="2024-04" db="EMBL/GenBank/DDBJ databases">
        <title>draft genome sequnece of Paenibacillus filicis.</title>
        <authorList>
            <person name="Kim D.-U."/>
        </authorList>
    </citation>
    <scope>NUCLEOTIDE SEQUENCE [LARGE SCALE GENOMIC DNA]</scope>
    <source>
        <strain evidence="1 2">KACC14197</strain>
    </source>
</reference>
<evidence type="ECO:0000313" key="1">
    <source>
        <dbReference type="EMBL" id="MEK8132536.1"/>
    </source>
</evidence>
<accession>A0ABU9DUI6</accession>
<organism evidence="1 2">
    <name type="scientific">Paenibacillus filicis</name>
    <dbReference type="NCBI Taxonomy" id="669464"/>
    <lineage>
        <taxon>Bacteria</taxon>
        <taxon>Bacillati</taxon>
        <taxon>Bacillota</taxon>
        <taxon>Bacilli</taxon>
        <taxon>Bacillales</taxon>
        <taxon>Paenibacillaceae</taxon>
        <taxon>Paenibacillus</taxon>
    </lineage>
</organism>
<dbReference type="SUPFAM" id="SSF53474">
    <property type="entry name" value="alpha/beta-Hydrolases"/>
    <property type="match status" value="2"/>
</dbReference>
<name>A0ABU9DUI6_9BACL</name>
<dbReference type="GO" id="GO:0016787">
    <property type="term" value="F:hydrolase activity"/>
    <property type="evidence" value="ECO:0007669"/>
    <property type="project" value="UniProtKB-KW"/>
</dbReference>
<dbReference type="InterPro" id="IPR029058">
    <property type="entry name" value="AB_hydrolase_fold"/>
</dbReference>
<dbReference type="PANTHER" id="PTHR48098">
    <property type="entry name" value="ENTEROCHELIN ESTERASE-RELATED"/>
    <property type="match status" value="1"/>
</dbReference>
<dbReference type="Gene3D" id="3.40.50.1820">
    <property type="entry name" value="alpha/beta hydrolase"/>
    <property type="match status" value="2"/>
</dbReference>
<dbReference type="Pfam" id="PF00756">
    <property type="entry name" value="Esterase"/>
    <property type="match status" value="2"/>
</dbReference>
<sequence length="534" mass="59995">MIDIESFAVRGRELHIILPPSYQDSKEKRYPVVYVQDAGELVRHTYSQLLHLAAKGTIEETIYVGVTTPCRNDEYTPWPESALLEGKPPFGGGGRAYVDELADLCKPAVDARYRTRPEPEHTAAIGGSFGGLISLFAGLWRPDVFGKLGLLSASFWYEGVADYLNKQGPPLAQSRMYMSVGECEGINRQNIQRRMVEATLAIKRNWLEQGLPEGRLRFRLDAGGTHDAYYMAGNFIQAMQWLFPVQSAEERARAEHAGPAPAARPENLGEEERWIGGYEIPRTRQYALRSARSGSEYRIFVSIPPEPPPESGYPVLYMLDANASFGSVAEAMRLMGRKPHGIQTHVVIGIGYDAEGPMVVKERFRDYTDEASPEELPQRPDGSAWPQTGGAADFTAFITEELKPCMEALLPLDRSRQSLFGHSLGGYFALRMLLQHPGLFQTCIAASPSIWWKNHILYDWLPAFTKQLENSDIHSSLLIGVEADSSKMTVDAEELHRRLLPYEGERLRLKLCKYEGEGHVSMLYPFMSEMLRFL</sequence>
<dbReference type="InterPro" id="IPR050583">
    <property type="entry name" value="Mycobacterial_A85_antigen"/>
</dbReference>
<dbReference type="Proteomes" id="UP001469365">
    <property type="component" value="Unassembled WGS sequence"/>
</dbReference>